<comment type="caution">
    <text evidence="3">The sequence shown here is derived from an EMBL/GenBank/DDBJ whole genome shotgun (WGS) entry which is preliminary data.</text>
</comment>
<feature type="transmembrane region" description="Helical" evidence="1">
    <location>
        <begin position="47"/>
        <end position="66"/>
    </location>
</feature>
<evidence type="ECO:0000256" key="1">
    <source>
        <dbReference type="SAM" id="Phobius"/>
    </source>
</evidence>
<accession>A0A6I4W7P2</accession>
<dbReference type="EMBL" id="WUTW01000002">
    <property type="protein sequence ID" value="MXQ65628.1"/>
    <property type="molecule type" value="Genomic_DNA"/>
</dbReference>
<gene>
    <name evidence="3" type="ORF">GQ466_16485</name>
</gene>
<feature type="domain" description="SAF" evidence="2">
    <location>
        <begin position="73"/>
        <end position="136"/>
    </location>
</feature>
<evidence type="ECO:0000313" key="3">
    <source>
        <dbReference type="EMBL" id="MXQ65628.1"/>
    </source>
</evidence>
<dbReference type="Pfam" id="PF08666">
    <property type="entry name" value="SAF"/>
    <property type="match status" value="1"/>
</dbReference>
<proteinExistence type="predicted"/>
<dbReference type="SMART" id="SM00858">
    <property type="entry name" value="SAF"/>
    <property type="match status" value="1"/>
</dbReference>
<dbReference type="AlphaFoldDB" id="A0A6I4W7P2"/>
<dbReference type="RefSeq" id="WP_161103700.1">
    <property type="nucleotide sequence ID" value="NZ_JBHLYI010000006.1"/>
</dbReference>
<dbReference type="OrthoDB" id="3638307at2"/>
<dbReference type="InterPro" id="IPR013974">
    <property type="entry name" value="SAF"/>
</dbReference>
<reference evidence="3 4" key="1">
    <citation type="submission" date="2019-12" db="EMBL/GenBank/DDBJ databases">
        <title>Nocardia macrotermitis sp. nov. and Nocardia aurantia sp. nov., isolated from the gut of the fungus growing-termite Macrotermes natalensis.</title>
        <authorList>
            <person name="Christine B."/>
            <person name="Rene B."/>
        </authorList>
    </citation>
    <scope>NUCLEOTIDE SEQUENCE [LARGE SCALE GENOMIC DNA]</scope>
    <source>
        <strain evidence="3 4">DSM 102126</strain>
    </source>
</reference>
<evidence type="ECO:0000313" key="4">
    <source>
        <dbReference type="Proteomes" id="UP000431901"/>
    </source>
</evidence>
<evidence type="ECO:0000259" key="2">
    <source>
        <dbReference type="SMART" id="SM00858"/>
    </source>
</evidence>
<keyword evidence="4" id="KW-1185">Reference proteome</keyword>
<keyword evidence="1" id="KW-1133">Transmembrane helix</keyword>
<protein>
    <recommendedName>
        <fullName evidence="2">SAF domain-containing protein</fullName>
    </recommendedName>
</protein>
<sequence length="242" mass="24429">MNEFVLASSRRFVLARATTASKDRIETGGLGAAAVVPALPRQRSNRVLFLGVALAGLGALVGWFAFTSVNKQVPVVVAVRDVPLGTVLTSNDLGTSLVSADAKVATVPGRQLKALVGTVAATDLRKGALLVPSQVTTALRPATGQALVAVALKSTQLPARGLRSGDRVLVVPTPGQGGQGDAAAGDKPALAAPVTATVDRTSAVGTQGTVVVDLIVDSTASVSVSQQASTGRIALILQPRTS</sequence>
<name>A0A6I4W7P2_9ACTN</name>
<keyword evidence="1" id="KW-0812">Transmembrane</keyword>
<keyword evidence="1" id="KW-0472">Membrane</keyword>
<dbReference type="Proteomes" id="UP000431901">
    <property type="component" value="Unassembled WGS sequence"/>
</dbReference>
<organism evidence="3 4">
    <name type="scientific">Actinomadura rayongensis</name>
    <dbReference type="NCBI Taxonomy" id="1429076"/>
    <lineage>
        <taxon>Bacteria</taxon>
        <taxon>Bacillati</taxon>
        <taxon>Actinomycetota</taxon>
        <taxon>Actinomycetes</taxon>
        <taxon>Streptosporangiales</taxon>
        <taxon>Thermomonosporaceae</taxon>
        <taxon>Actinomadura</taxon>
    </lineage>
</organism>